<proteinExistence type="inferred from homology"/>
<dbReference type="PANTHER" id="PTHR11808">
    <property type="entry name" value="TRANS-SULFURATION ENZYME FAMILY MEMBER"/>
    <property type="match status" value="1"/>
</dbReference>
<organism evidence="10 11">
    <name type="scientific">Batillaria attramentaria</name>
    <dbReference type="NCBI Taxonomy" id="370345"/>
    <lineage>
        <taxon>Eukaryota</taxon>
        <taxon>Metazoa</taxon>
        <taxon>Spiralia</taxon>
        <taxon>Lophotrochozoa</taxon>
        <taxon>Mollusca</taxon>
        <taxon>Gastropoda</taxon>
        <taxon>Caenogastropoda</taxon>
        <taxon>Sorbeoconcha</taxon>
        <taxon>Cerithioidea</taxon>
        <taxon>Batillariidae</taxon>
        <taxon>Batillaria</taxon>
    </lineage>
</organism>
<comment type="cofactor">
    <cofactor evidence="1 9">
        <name>pyridoxal 5'-phosphate</name>
        <dbReference type="ChEBI" id="CHEBI:597326"/>
    </cofactor>
</comment>
<keyword evidence="11" id="KW-1185">Reference proteome</keyword>
<feature type="modified residue" description="N6-(pyridoxal phosphate)lysine" evidence="8">
    <location>
        <position position="212"/>
    </location>
</feature>
<dbReference type="InterPro" id="IPR015424">
    <property type="entry name" value="PyrdxlP-dep_Trfase"/>
</dbReference>
<comment type="pathway">
    <text evidence="2">Amino-acid biosynthesis; L-cysteine biosynthesis; L-cysteine from L-homocysteine and L-serine: step 2/2.</text>
</comment>
<dbReference type="EC" id="4.4.1.1" evidence="4"/>
<keyword evidence="5 8" id="KW-0663">Pyridoxal phosphate</keyword>
<evidence type="ECO:0000256" key="8">
    <source>
        <dbReference type="PIRSR" id="PIRSR001434-2"/>
    </source>
</evidence>
<dbReference type="InterPro" id="IPR015421">
    <property type="entry name" value="PyrdxlP-dep_Trfase_major"/>
</dbReference>
<evidence type="ECO:0000256" key="1">
    <source>
        <dbReference type="ARBA" id="ARBA00001933"/>
    </source>
</evidence>
<evidence type="ECO:0000256" key="6">
    <source>
        <dbReference type="ARBA" id="ARBA00023192"/>
    </source>
</evidence>
<name>A0ABD0KDV3_9CAEN</name>
<dbReference type="FunFam" id="3.40.640.10:FF:000009">
    <property type="entry name" value="Cystathionine gamma-synthase homolog"/>
    <property type="match status" value="1"/>
</dbReference>
<dbReference type="EMBL" id="JACVVK020000196">
    <property type="protein sequence ID" value="KAK7485295.1"/>
    <property type="molecule type" value="Genomic_DNA"/>
</dbReference>
<sequence length="384" mass="43031">MGSSEDVSDMEDLEQQLSTLACHVGSDPGQWKSRDVVPPISVATTFLLDDPSDRTAFWYTRQNNPTRQSLEQCLAAVEGAKYAFTYSSGLAAIMNVTYLMRAHDHVICCSDVYGGCYRFLARCASRMAIDTTFVDITDMAAFKHAFQPNTKLVWLESMSNPTMKLMDLKSVVQVTRQCAPWAVIVVDNTFLTPYLYKPLDYGVDIVHYSVTKYMNGHSDVLMGALVLQDDKLADELKKLQYWIGSVPSPFDCFLVNRGLRTLELRMRRHSDTALQVARALEKNPRIERVLHPGLESHPQYTLAQTVLPKGSCGVLSCYTKGSLQQTKLFLRSLKIFALAFSLGGHESLVELPCEMTHKDMPKEERLAIGVTQDLVRISVGLEDP</sequence>
<dbReference type="Proteomes" id="UP001519460">
    <property type="component" value="Unassembled WGS sequence"/>
</dbReference>
<feature type="non-terminal residue" evidence="10">
    <location>
        <position position="384"/>
    </location>
</feature>
<dbReference type="SUPFAM" id="SSF53383">
    <property type="entry name" value="PLP-dependent transferases"/>
    <property type="match status" value="1"/>
</dbReference>
<evidence type="ECO:0000256" key="2">
    <source>
        <dbReference type="ARBA" id="ARBA00005038"/>
    </source>
</evidence>
<evidence type="ECO:0000256" key="5">
    <source>
        <dbReference type="ARBA" id="ARBA00022898"/>
    </source>
</evidence>
<dbReference type="PIRSF" id="PIRSF001434">
    <property type="entry name" value="CGS"/>
    <property type="match status" value="1"/>
</dbReference>
<dbReference type="PANTHER" id="PTHR11808:SF15">
    <property type="entry name" value="CYSTATHIONINE GAMMA-LYASE"/>
    <property type="match status" value="1"/>
</dbReference>
<evidence type="ECO:0000256" key="4">
    <source>
        <dbReference type="ARBA" id="ARBA00012085"/>
    </source>
</evidence>
<dbReference type="Gene3D" id="3.40.640.10">
    <property type="entry name" value="Type I PLP-dependent aspartate aminotransferase-like (Major domain)"/>
    <property type="match status" value="1"/>
</dbReference>
<dbReference type="InterPro" id="IPR000277">
    <property type="entry name" value="Cys/Met-Metab_PyrdxlP-dep_enz"/>
</dbReference>
<evidence type="ECO:0000313" key="11">
    <source>
        <dbReference type="Proteomes" id="UP001519460"/>
    </source>
</evidence>
<gene>
    <name evidence="10" type="ORF">BaRGS_00023394</name>
</gene>
<accession>A0ABD0KDV3</accession>
<evidence type="ECO:0000313" key="10">
    <source>
        <dbReference type="EMBL" id="KAK7485295.1"/>
    </source>
</evidence>
<comment type="similarity">
    <text evidence="3 9">Belongs to the trans-sulfuration enzymes family.</text>
</comment>
<evidence type="ECO:0000256" key="9">
    <source>
        <dbReference type="RuleBase" id="RU362118"/>
    </source>
</evidence>
<evidence type="ECO:0000256" key="7">
    <source>
        <dbReference type="ARBA" id="ARBA00029853"/>
    </source>
</evidence>
<dbReference type="GO" id="GO:0019344">
    <property type="term" value="P:cysteine biosynthetic process"/>
    <property type="evidence" value="ECO:0007669"/>
    <property type="project" value="UniProtKB-KW"/>
</dbReference>
<evidence type="ECO:0000256" key="3">
    <source>
        <dbReference type="ARBA" id="ARBA00009077"/>
    </source>
</evidence>
<dbReference type="CDD" id="cd00614">
    <property type="entry name" value="CGS_like"/>
    <property type="match status" value="1"/>
</dbReference>
<dbReference type="AlphaFoldDB" id="A0ABD0KDV3"/>
<dbReference type="Gene3D" id="3.90.1150.10">
    <property type="entry name" value="Aspartate Aminotransferase, domain 1"/>
    <property type="match status" value="1"/>
</dbReference>
<protein>
    <recommendedName>
        <fullName evidence="4">cystathionine gamma-lyase</fullName>
        <ecNumber evidence="4">4.4.1.1</ecNumber>
    </recommendedName>
    <alternativeName>
        <fullName evidence="7">Gamma-cystathionase</fullName>
    </alternativeName>
</protein>
<comment type="caution">
    <text evidence="10">The sequence shown here is derived from an EMBL/GenBank/DDBJ whole genome shotgun (WGS) entry which is preliminary data.</text>
</comment>
<reference evidence="10 11" key="1">
    <citation type="journal article" date="2023" name="Sci. Data">
        <title>Genome assembly of the Korean intertidal mud-creeper Batillaria attramentaria.</title>
        <authorList>
            <person name="Patra A.K."/>
            <person name="Ho P.T."/>
            <person name="Jun S."/>
            <person name="Lee S.J."/>
            <person name="Kim Y."/>
            <person name="Won Y.J."/>
        </authorList>
    </citation>
    <scope>NUCLEOTIDE SEQUENCE [LARGE SCALE GENOMIC DNA]</scope>
    <source>
        <strain evidence="10">Wonlab-2016</strain>
    </source>
</reference>
<keyword evidence="6" id="KW-0198">Cysteine biosynthesis</keyword>
<dbReference type="InterPro" id="IPR015422">
    <property type="entry name" value="PyrdxlP-dep_Trfase_small"/>
</dbReference>
<dbReference type="Pfam" id="PF01053">
    <property type="entry name" value="Cys_Met_Meta_PP"/>
    <property type="match status" value="1"/>
</dbReference>
<keyword evidence="6" id="KW-0028">Amino-acid biosynthesis</keyword>